<dbReference type="SUPFAM" id="SSF55315">
    <property type="entry name" value="L30e-like"/>
    <property type="match status" value="1"/>
</dbReference>
<comment type="caution">
    <text evidence="6">The sequence shown here is derived from an EMBL/GenBank/DDBJ whole genome shotgun (WGS) entry which is preliminary data.</text>
</comment>
<protein>
    <submittedName>
        <fullName evidence="6">RNA methyltransferase</fullName>
    </submittedName>
</protein>
<keyword evidence="3 6" id="KW-0808">Transferase</keyword>
<dbReference type="Proteomes" id="UP000260649">
    <property type="component" value="Unassembled WGS sequence"/>
</dbReference>
<dbReference type="InterPro" id="IPR029028">
    <property type="entry name" value="Alpha/beta_knot_MTases"/>
</dbReference>
<organism evidence="6 7">
    <name type="scientific">Evtepia gabavorous</name>
    <dbReference type="NCBI Taxonomy" id="2211183"/>
    <lineage>
        <taxon>Bacteria</taxon>
        <taxon>Bacillati</taxon>
        <taxon>Bacillota</taxon>
        <taxon>Clostridia</taxon>
        <taxon>Eubacteriales</taxon>
        <taxon>Evtepia</taxon>
    </lineage>
</organism>
<dbReference type="InterPro" id="IPR001537">
    <property type="entry name" value="SpoU_MeTrfase"/>
</dbReference>
<dbReference type="InterPro" id="IPR029026">
    <property type="entry name" value="tRNA_m1G_MTases_N"/>
</dbReference>
<evidence type="ECO:0000313" key="6">
    <source>
        <dbReference type="EMBL" id="RFT06316.1"/>
    </source>
</evidence>
<feature type="domain" description="MRM3-like substrate binding" evidence="5">
    <location>
        <begin position="9"/>
        <end position="91"/>
    </location>
</feature>
<gene>
    <name evidence="6" type="ORF">DV520_07930</name>
</gene>
<accession>A0A3E2B2X9</accession>
<dbReference type="CDD" id="cd18095">
    <property type="entry name" value="SpoU-like_rRNA-MTase"/>
    <property type="match status" value="1"/>
</dbReference>
<dbReference type="InterPro" id="IPR051259">
    <property type="entry name" value="rRNA_Methyltransferase"/>
</dbReference>
<dbReference type="GeneID" id="97995657"/>
<dbReference type="OrthoDB" id="9785673at2"/>
<evidence type="ECO:0000259" key="4">
    <source>
        <dbReference type="Pfam" id="PF00588"/>
    </source>
</evidence>
<dbReference type="AlphaFoldDB" id="A0A3E2B2X9"/>
<evidence type="ECO:0000256" key="3">
    <source>
        <dbReference type="ARBA" id="ARBA00022679"/>
    </source>
</evidence>
<feature type="domain" description="tRNA/rRNA methyltransferase SpoU type" evidence="4">
    <location>
        <begin position="110"/>
        <end position="248"/>
    </location>
</feature>
<dbReference type="InterPro" id="IPR053888">
    <property type="entry name" value="MRM3-like_sub_bind"/>
</dbReference>
<reference evidence="6 7" key="1">
    <citation type="submission" date="2018-07" db="EMBL/GenBank/DDBJ databases">
        <title>GABA Modulating Bacteria of the Human Gut Microbiota.</title>
        <authorList>
            <person name="Strandwitz P."/>
            <person name="Kim K.H."/>
            <person name="Terekhova D."/>
            <person name="Liu J.K."/>
            <person name="Sharma A."/>
            <person name="Levering J."/>
            <person name="Mcdonald D."/>
            <person name="Dietrich D."/>
            <person name="Ramadhar T.R."/>
            <person name="Lekbua A."/>
            <person name="Mroue N."/>
            <person name="Liston C."/>
            <person name="Stewart E.J."/>
            <person name="Dubin M.J."/>
            <person name="Zengler K."/>
            <person name="Knight R."/>
            <person name="Gilbert J.A."/>
            <person name="Clardy J."/>
            <person name="Lewis K."/>
        </authorList>
    </citation>
    <scope>NUCLEOTIDE SEQUENCE [LARGE SCALE GENOMIC DNA]</scope>
    <source>
        <strain evidence="6 7">KLE1738</strain>
    </source>
</reference>
<evidence type="ECO:0000259" key="5">
    <source>
        <dbReference type="Pfam" id="PF22435"/>
    </source>
</evidence>
<dbReference type="Gene3D" id="3.30.1330.30">
    <property type="match status" value="1"/>
</dbReference>
<dbReference type="GO" id="GO:0032259">
    <property type="term" value="P:methylation"/>
    <property type="evidence" value="ECO:0007669"/>
    <property type="project" value="UniProtKB-KW"/>
</dbReference>
<evidence type="ECO:0000256" key="2">
    <source>
        <dbReference type="ARBA" id="ARBA00022603"/>
    </source>
</evidence>
<comment type="similarity">
    <text evidence="1">Belongs to the class IV-like SAM-binding methyltransferase superfamily. RNA methyltransferase TrmH family.</text>
</comment>
<dbReference type="GO" id="GO:0008173">
    <property type="term" value="F:RNA methyltransferase activity"/>
    <property type="evidence" value="ECO:0007669"/>
    <property type="project" value="InterPro"/>
</dbReference>
<name>A0A3E2B2X9_9FIRM</name>
<sequence>MESITSRTNPLITRIRKLTGDRKYRRREGVMVCEGPKMLAEALRWGAGLETILWQTGTHPPAGIPQGVRQVEVPGDLLRSVAPTETPQQVLFLARLPARALPEELTGSRYLVLDGLQDPGNLGTLWRTADAFGADGLLLLPGCADPWSPKTLRATMGACFRLPVWEGKLEDLLPRLARAGLPLYATALGEDTQDIRTLPLGRAAVVIGSEGRGVSPAVLAASEKTLQIPMTERCESLNAAAAGTVVLWQMGFGPVG</sequence>
<dbReference type="Pfam" id="PF00588">
    <property type="entry name" value="SpoU_methylase"/>
    <property type="match status" value="1"/>
</dbReference>
<dbReference type="PANTHER" id="PTHR43191">
    <property type="entry name" value="RRNA METHYLTRANSFERASE 3"/>
    <property type="match status" value="1"/>
</dbReference>
<dbReference type="PANTHER" id="PTHR43191:SF2">
    <property type="entry name" value="RRNA METHYLTRANSFERASE 3, MITOCHONDRIAL"/>
    <property type="match status" value="1"/>
</dbReference>
<evidence type="ECO:0000313" key="7">
    <source>
        <dbReference type="Proteomes" id="UP000260649"/>
    </source>
</evidence>
<dbReference type="RefSeq" id="WP_117142375.1">
    <property type="nucleotide sequence ID" value="NZ_CAKXKJ010000013.1"/>
</dbReference>
<dbReference type="SUPFAM" id="SSF75217">
    <property type="entry name" value="alpha/beta knot"/>
    <property type="match status" value="1"/>
</dbReference>
<keyword evidence="2 6" id="KW-0489">Methyltransferase</keyword>
<keyword evidence="7" id="KW-1185">Reference proteome</keyword>
<dbReference type="GO" id="GO:0006396">
    <property type="term" value="P:RNA processing"/>
    <property type="evidence" value="ECO:0007669"/>
    <property type="project" value="InterPro"/>
</dbReference>
<dbReference type="Gene3D" id="3.40.1280.10">
    <property type="match status" value="1"/>
</dbReference>
<dbReference type="Pfam" id="PF22435">
    <property type="entry name" value="MRM3-like_sub_bind"/>
    <property type="match status" value="1"/>
</dbReference>
<dbReference type="GO" id="GO:0003723">
    <property type="term" value="F:RNA binding"/>
    <property type="evidence" value="ECO:0007669"/>
    <property type="project" value="InterPro"/>
</dbReference>
<evidence type="ECO:0000256" key="1">
    <source>
        <dbReference type="ARBA" id="ARBA00007228"/>
    </source>
</evidence>
<dbReference type="InterPro" id="IPR029064">
    <property type="entry name" value="Ribosomal_eL30-like_sf"/>
</dbReference>
<dbReference type="EMBL" id="QQRQ01000012">
    <property type="protein sequence ID" value="RFT06316.1"/>
    <property type="molecule type" value="Genomic_DNA"/>
</dbReference>
<proteinExistence type="inferred from homology"/>